<gene>
    <name evidence="2 4" type="primary">spp-11</name>
    <name evidence="2" type="ORF">CELE_T25D10.3</name>
    <name evidence="4" type="ORF">T25D10.3</name>
</gene>
<dbReference type="AlphaFoldDB" id="A0A3B1DQA9"/>
<dbReference type="Proteomes" id="UP000001940">
    <property type="component" value="Chromosome II"/>
</dbReference>
<feature type="chain" id="PRO_5017248937" evidence="1">
    <location>
        <begin position="19"/>
        <end position="174"/>
    </location>
</feature>
<evidence type="ECO:0000313" key="2">
    <source>
        <dbReference type="EMBL" id="VAY52143.1"/>
    </source>
</evidence>
<dbReference type="OrthoDB" id="5874912at2759"/>
<protein>
    <submittedName>
        <fullName evidence="2">Leguminosin group485 secreted peptide</fullName>
    </submittedName>
</protein>
<dbReference type="WormBase" id="T25D10.3c">
    <property type="protein sequence ID" value="CE52685"/>
    <property type="gene ID" value="WBGene00004996"/>
    <property type="gene designation" value="spp-11"/>
</dbReference>
<reference evidence="2 3" key="1">
    <citation type="journal article" date="1998" name="Science">
        <title>Genome sequence of the nematode C. elegans: a platform for investigating biology.</title>
        <authorList>
            <consortium name="The C. elegans sequencing consortium"/>
            <person name="Sulson J.E."/>
            <person name="Waterston R."/>
        </authorList>
    </citation>
    <scope>NUCLEOTIDE SEQUENCE [LARGE SCALE GENOMIC DNA]</scope>
    <source>
        <strain evidence="2 3">Bristol N2</strain>
    </source>
</reference>
<dbReference type="GeneID" id="174063"/>
<dbReference type="EMBL" id="BX284602">
    <property type="protein sequence ID" value="VAY52143.1"/>
    <property type="molecule type" value="Genomic_DNA"/>
</dbReference>
<evidence type="ECO:0000313" key="3">
    <source>
        <dbReference type="Proteomes" id="UP000001940"/>
    </source>
</evidence>
<feature type="signal peptide" evidence="1">
    <location>
        <begin position="1"/>
        <end position="18"/>
    </location>
</feature>
<accession>A0A3B1DQA9</accession>
<proteinExistence type="predicted"/>
<keyword evidence="1" id="KW-0732">Signal</keyword>
<keyword evidence="3" id="KW-1185">Reference proteome</keyword>
<name>A0A3B1DQA9_CAEEL</name>
<organism evidence="2 3">
    <name type="scientific">Caenorhabditis elegans</name>
    <dbReference type="NCBI Taxonomy" id="6239"/>
    <lineage>
        <taxon>Eukaryota</taxon>
        <taxon>Metazoa</taxon>
        <taxon>Ecdysozoa</taxon>
        <taxon>Nematoda</taxon>
        <taxon>Chromadorea</taxon>
        <taxon>Rhabditida</taxon>
        <taxon>Rhabditina</taxon>
        <taxon>Rhabditomorpha</taxon>
        <taxon>Rhabditoidea</taxon>
        <taxon>Rhabditidae</taxon>
        <taxon>Peloderinae</taxon>
        <taxon>Caenorhabditis</taxon>
    </lineage>
</organism>
<dbReference type="Bgee" id="WBGene00004996">
    <property type="expression patterns" value="Expressed in larva"/>
</dbReference>
<dbReference type="AGR" id="WB:WBGene00004996"/>
<evidence type="ECO:0000313" key="4">
    <source>
        <dbReference type="WormBase" id="T25D10.3c"/>
    </source>
</evidence>
<dbReference type="ExpressionAtlas" id="A0A3B1DQA9">
    <property type="expression patterns" value="differential"/>
</dbReference>
<sequence length="174" mass="19213">MSVFRFLLFLSLLVGSNAFVKPQYNVTGQIDSALQRFFGITLPSLKIPDLLNPDKKRNPPSIQNRIPQGNLINIGLPTIKLPNLIPTALPVIKLPTIKIPNILPTLPTIKIIPTIKIPDIIPKNLSTLGPIKLPTIKLPTLPHILPTKSPKPTPSHKVTCHVHATPSFLMLLYF</sequence>
<evidence type="ECO:0000256" key="1">
    <source>
        <dbReference type="SAM" id="SignalP"/>
    </source>
</evidence>
<dbReference type="CTD" id="174063"/>
<dbReference type="RefSeq" id="NP_001355420.1">
    <property type="nucleotide sequence ID" value="NM_001368592.3"/>
</dbReference>